<dbReference type="PRINTS" id="PR01036">
    <property type="entry name" value="TCRTETB"/>
</dbReference>
<dbReference type="GO" id="GO:0055085">
    <property type="term" value="P:transmembrane transport"/>
    <property type="evidence" value="ECO:0000318"/>
    <property type="project" value="GO_Central"/>
</dbReference>
<evidence type="ECO:0000313" key="7">
    <source>
        <dbReference type="EMBL" id="BAC48369.1"/>
    </source>
</evidence>
<dbReference type="CDD" id="cd17502">
    <property type="entry name" value="MFS_Azr1_MDR_like"/>
    <property type="match status" value="1"/>
</dbReference>
<feature type="transmembrane region" description="Helical" evidence="5">
    <location>
        <begin position="389"/>
        <end position="408"/>
    </location>
</feature>
<feature type="transmembrane region" description="Helical" evidence="5">
    <location>
        <begin position="224"/>
        <end position="244"/>
    </location>
</feature>
<feature type="domain" description="Major facilitator superfamily (MFS) profile" evidence="6">
    <location>
        <begin position="99"/>
        <end position="558"/>
    </location>
</feature>
<feature type="transmembrane region" description="Helical" evidence="5">
    <location>
        <begin position="488"/>
        <end position="513"/>
    </location>
</feature>
<feature type="transmembrane region" description="Helical" evidence="5">
    <location>
        <begin position="284"/>
        <end position="306"/>
    </location>
</feature>
<dbReference type="KEGG" id="bja:blr3104"/>
<dbReference type="SUPFAM" id="SSF103473">
    <property type="entry name" value="MFS general substrate transporter"/>
    <property type="match status" value="1"/>
</dbReference>
<feature type="transmembrane region" description="Helical" evidence="5">
    <location>
        <begin position="164"/>
        <end position="182"/>
    </location>
</feature>
<dbReference type="InParanoid" id="Q89QM0"/>
<comment type="subcellular location">
    <subcellularLocation>
        <location evidence="1">Membrane</location>
        <topology evidence="1">Multi-pass membrane protein</topology>
    </subcellularLocation>
</comment>
<evidence type="ECO:0000256" key="3">
    <source>
        <dbReference type="ARBA" id="ARBA00022989"/>
    </source>
</evidence>
<evidence type="ECO:0000256" key="1">
    <source>
        <dbReference type="ARBA" id="ARBA00004141"/>
    </source>
</evidence>
<keyword evidence="8" id="KW-1185">Reference proteome</keyword>
<feature type="transmembrane region" description="Helical" evidence="5">
    <location>
        <begin position="99"/>
        <end position="121"/>
    </location>
</feature>
<dbReference type="FunFam" id="1.20.1720.10:FF:000050">
    <property type="entry name" value="Major facilitator superfamily transporter"/>
    <property type="match status" value="1"/>
</dbReference>
<keyword evidence="2 5" id="KW-0812">Transmembrane</keyword>
<dbReference type="FunFam" id="1.20.1250.20:FF:001131">
    <property type="entry name" value="Major facilitator superfamily transporter"/>
    <property type="match status" value="1"/>
</dbReference>
<dbReference type="OrthoDB" id="9812221at2"/>
<proteinExistence type="predicted"/>
<evidence type="ECO:0000256" key="2">
    <source>
        <dbReference type="ARBA" id="ARBA00022692"/>
    </source>
</evidence>
<evidence type="ECO:0000313" key="8">
    <source>
        <dbReference type="Proteomes" id="UP000002526"/>
    </source>
</evidence>
<dbReference type="PANTHER" id="PTHR23501">
    <property type="entry name" value="MAJOR FACILITATOR SUPERFAMILY"/>
    <property type="match status" value="1"/>
</dbReference>
<feature type="transmembrane region" description="Helical" evidence="5">
    <location>
        <begin position="312"/>
        <end position="335"/>
    </location>
</feature>
<dbReference type="Proteomes" id="UP000002526">
    <property type="component" value="Chromosome"/>
</dbReference>
<keyword evidence="3 5" id="KW-1133">Transmembrane helix</keyword>
<name>Q89QM0_BRADU</name>
<feature type="transmembrane region" description="Helical" evidence="5">
    <location>
        <begin position="420"/>
        <end position="437"/>
    </location>
</feature>
<dbReference type="InterPro" id="IPR036259">
    <property type="entry name" value="MFS_trans_sf"/>
</dbReference>
<feature type="transmembrane region" description="Helical" evidence="5">
    <location>
        <begin position="347"/>
        <end position="369"/>
    </location>
</feature>
<evidence type="ECO:0000256" key="5">
    <source>
        <dbReference type="SAM" id="Phobius"/>
    </source>
</evidence>
<feature type="transmembrane region" description="Helical" evidence="5">
    <location>
        <begin position="133"/>
        <end position="152"/>
    </location>
</feature>
<feature type="transmembrane region" description="Helical" evidence="5">
    <location>
        <begin position="533"/>
        <end position="553"/>
    </location>
</feature>
<dbReference type="InterPro" id="IPR020846">
    <property type="entry name" value="MFS_dom"/>
</dbReference>
<dbReference type="Gene3D" id="1.20.1720.10">
    <property type="entry name" value="Multidrug resistance protein D"/>
    <property type="match status" value="1"/>
</dbReference>
<dbReference type="AlphaFoldDB" id="Q89QM0"/>
<reference evidence="8" key="1">
    <citation type="journal article" date="2002" name="DNA Res.">
        <title>Complete genomic sequence of nitrogen-fixing symbiotic bacterium Bradyrhizobium japonicum USDA110.</title>
        <authorList>
            <person name="Kaneko T."/>
            <person name="Nakamura Y."/>
            <person name="Sato S."/>
            <person name="Minamisawa K."/>
            <person name="Uchiumi T."/>
            <person name="Sasamoto S."/>
            <person name="Watanabe A."/>
            <person name="Idesawa K."/>
            <person name="Iriguchi M."/>
            <person name="Kawashima K."/>
            <person name="Kohara M."/>
            <person name="Matsumoto M."/>
            <person name="Shimpo S."/>
            <person name="Tsuruoka H."/>
            <person name="Wada T."/>
            <person name="Yamada M."/>
            <person name="Tabata S."/>
        </authorList>
    </citation>
    <scope>NUCLEOTIDE SEQUENCE [LARGE SCALE GENOMIC DNA]</scope>
    <source>
        <strain evidence="8">JCM 10833 / BCRC 13528 / IAM 13628 / NBRC 14792 / USDA 110</strain>
    </source>
</reference>
<dbReference type="EMBL" id="BA000040">
    <property type="protein sequence ID" value="BAC48369.1"/>
    <property type="molecule type" value="Genomic_DNA"/>
</dbReference>
<dbReference type="GO" id="GO:0005886">
    <property type="term" value="C:plasma membrane"/>
    <property type="evidence" value="ECO:0000318"/>
    <property type="project" value="GO_Central"/>
</dbReference>
<dbReference type="eggNOG" id="COG2814">
    <property type="taxonomic scope" value="Bacteria"/>
</dbReference>
<feature type="transmembrane region" description="Helical" evidence="5">
    <location>
        <begin position="250"/>
        <end position="272"/>
    </location>
</feature>
<dbReference type="HOGENOM" id="CLU_000960_2_7_5"/>
<dbReference type="STRING" id="224911.AAV28_12540"/>
<dbReference type="PANTHER" id="PTHR23501:SF197">
    <property type="entry name" value="COMD"/>
    <property type="match status" value="1"/>
</dbReference>
<dbReference type="GO" id="GO:0022857">
    <property type="term" value="F:transmembrane transporter activity"/>
    <property type="evidence" value="ECO:0000318"/>
    <property type="project" value="GO_Central"/>
</dbReference>
<gene>
    <name evidence="7" type="ordered locus">blr3104</name>
</gene>
<dbReference type="Gene3D" id="1.20.1250.20">
    <property type="entry name" value="MFS general substrate transporter like domains"/>
    <property type="match status" value="1"/>
</dbReference>
<dbReference type="PATRIC" id="fig|224911.5.peg.3090"/>
<dbReference type="PhylomeDB" id="Q89QM0"/>
<dbReference type="InterPro" id="IPR011701">
    <property type="entry name" value="MFS"/>
</dbReference>
<evidence type="ECO:0000259" key="6">
    <source>
        <dbReference type="PROSITE" id="PS50850"/>
    </source>
</evidence>
<protein>
    <submittedName>
        <fullName evidence="7">Major facilitator superfamily transporter</fullName>
    </submittedName>
</protein>
<dbReference type="PROSITE" id="PS50850">
    <property type="entry name" value="MFS"/>
    <property type="match status" value="1"/>
</dbReference>
<accession>Q89QM0</accession>
<organism evidence="7 8">
    <name type="scientific">Bradyrhizobium diazoefficiens (strain JCM 10833 / BCRC 13528 / IAM 13628 / NBRC 14792 / USDA 110)</name>
    <dbReference type="NCBI Taxonomy" id="224911"/>
    <lineage>
        <taxon>Bacteria</taxon>
        <taxon>Pseudomonadati</taxon>
        <taxon>Pseudomonadota</taxon>
        <taxon>Alphaproteobacteria</taxon>
        <taxon>Hyphomicrobiales</taxon>
        <taxon>Nitrobacteraceae</taxon>
        <taxon>Bradyrhizobium</taxon>
    </lineage>
</organism>
<dbReference type="EnsemblBacteria" id="BAC48369">
    <property type="protein sequence ID" value="BAC48369"/>
    <property type="gene ID" value="BAC48369"/>
</dbReference>
<evidence type="ECO:0000256" key="4">
    <source>
        <dbReference type="ARBA" id="ARBA00023136"/>
    </source>
</evidence>
<keyword evidence="4 5" id="KW-0472">Membrane</keyword>
<feature type="transmembrane region" description="Helical" evidence="5">
    <location>
        <begin position="443"/>
        <end position="467"/>
    </location>
</feature>
<sequence length="573" mass="60924">MFGMTRRRDAPMRRGACLGRTLLSTLDCIERILRGVAPPQRLPIEMNKFDRQSSSADIQALPDDIAEELSRLPSEVISVDDAPSIAPPVPLTSDEVRTIVISLMLTMFLAALDQTIVATALPTIGRQFNDVSNLSWVITAYLLASTAVAPVFGTLSDIYGRRVMIIISLSLFVAGSVLCAIAPNMPMLILARGLQGLGGGGIMPVVQTVISDVVSPRERGQYQAYFSSVWMVGGILGPVIGGVFAEHLHWSMIFWINLPLAAAAIAMLLPKMKKIPVFHRKRKVDWLGGILLMASAVVFMLVLTWGGTRYPWLSPTVLAMVGGAVALAVTFVWHARRADEPFLPLKLLTGSVAPFALTAGGCGLGAITGLTVQLPLYYESVYHLSASEAGLALIPLAAVSTCGAAIAGRTMARAKHYKRVAIVGTSWAAICALGLTLTTLPLWGLLTLMAAFALGLGTTFPVCVVSLQNSVARPQVGTITGAMNFFRSLMSSFTVAAFAAILLIALGTDIPLAGEHHAAGGIPAIPADDMRHAFRYVFGAATALMTTASLCLIMMEERPLAGPTVTQQVEMAE</sequence>
<dbReference type="Pfam" id="PF07690">
    <property type="entry name" value="MFS_1"/>
    <property type="match status" value="1"/>
</dbReference>